<evidence type="ECO:0000313" key="2">
    <source>
        <dbReference type="EMBL" id="CAA9247076.1"/>
    </source>
</evidence>
<reference evidence="2" key="1">
    <citation type="submission" date="2020-02" db="EMBL/GenBank/DDBJ databases">
        <authorList>
            <person name="Meier V. D."/>
        </authorList>
    </citation>
    <scope>NUCLEOTIDE SEQUENCE</scope>
    <source>
        <strain evidence="2">AVDCRST_MAG57</strain>
    </source>
</reference>
<sequence length="83" mass="8832">ERHRAHDQGHRERCSTGNHGAGAPAAVGRAAPRPRADRHARRLRARRLRGVHGAGGRRSGAVVPDARRPGGRSLGDDGRRAGP</sequence>
<feature type="compositionally biased region" description="Basic and acidic residues" evidence="1">
    <location>
        <begin position="74"/>
        <end position="83"/>
    </location>
</feature>
<protein>
    <submittedName>
        <fullName evidence="2">Aerobic carbon monoxide dehydrogenase (Quinone), small chain</fullName>
        <ecNumber evidence="2">1.2.5.3</ecNumber>
    </submittedName>
</protein>
<organism evidence="2">
    <name type="scientific">uncultured Blastococcus sp</name>
    <dbReference type="NCBI Taxonomy" id="217144"/>
    <lineage>
        <taxon>Bacteria</taxon>
        <taxon>Bacillati</taxon>
        <taxon>Actinomycetota</taxon>
        <taxon>Actinomycetes</taxon>
        <taxon>Geodermatophilales</taxon>
        <taxon>Geodermatophilaceae</taxon>
        <taxon>Blastococcus</taxon>
        <taxon>environmental samples</taxon>
    </lineage>
</organism>
<dbReference type="EC" id="1.2.5.3" evidence="2"/>
<gene>
    <name evidence="2" type="ORF">AVDCRST_MAG57-1841</name>
</gene>
<evidence type="ECO:0000256" key="1">
    <source>
        <dbReference type="SAM" id="MobiDB-lite"/>
    </source>
</evidence>
<proteinExistence type="predicted"/>
<feature type="compositionally biased region" description="Low complexity" evidence="1">
    <location>
        <begin position="21"/>
        <end position="33"/>
    </location>
</feature>
<dbReference type="GO" id="GO:0008805">
    <property type="term" value="F:carbon-monoxide oxygenase activity"/>
    <property type="evidence" value="ECO:0007669"/>
    <property type="project" value="UniProtKB-EC"/>
</dbReference>
<dbReference type="AlphaFoldDB" id="A0A6J4IB30"/>
<dbReference type="EMBL" id="CADCTI010000162">
    <property type="protein sequence ID" value="CAA9247076.1"/>
    <property type="molecule type" value="Genomic_DNA"/>
</dbReference>
<feature type="region of interest" description="Disordered" evidence="1">
    <location>
        <begin position="1"/>
        <end position="83"/>
    </location>
</feature>
<accession>A0A6J4IB30</accession>
<keyword evidence="2" id="KW-0560">Oxidoreductase</keyword>
<feature type="compositionally biased region" description="Basic and acidic residues" evidence="1">
    <location>
        <begin position="1"/>
        <end position="14"/>
    </location>
</feature>
<name>A0A6J4IB30_9ACTN</name>
<feature type="non-terminal residue" evidence="2">
    <location>
        <position position="1"/>
    </location>
</feature>
<feature type="compositionally biased region" description="Basic residues" evidence="1">
    <location>
        <begin position="36"/>
        <end position="50"/>
    </location>
</feature>
<feature type="non-terminal residue" evidence="2">
    <location>
        <position position="83"/>
    </location>
</feature>